<evidence type="ECO:0000313" key="7">
    <source>
        <dbReference type="Proteomes" id="UP000245048"/>
    </source>
</evidence>
<name>A0A2U1UY48_9PROT</name>
<sequence>MSWYDTQAAALVPRYEAVPPAALHGWWRDLLPASPGAVLDIGAGSGRDAAWFATLGHAVVAAEPSSAMRQQGQRLHPDPRIRWTADALPELAGLLQSGLSFDAVLLSAVWQHVPPLQRARAFRKICTLLKPGGLLVLTLRQGPAPVGSGMHPVSLGEIEALARDHGLMPVRQMALPDQQGRPEVSWTGVALRLPDDGTGALPLLRHVILNDAKSTTYKLGLLRALLRAADGAAGLAEPRGEAEMVLPLGLLALNWLRLYRPLVAAGLPQAPNNAGPEGLGFAGSGFRALLAGTATEADLRIGSRLGGAAAKAVHAALGEAARTIARMPALYMTYPQGGPILPVQRSRPGSAPEALLLDGAYLRSFGSVRVPLHLWRALQRFAAWVEPALVAEWTRLMGDYARRMAQVFDTGAAAAAMRWAEPERDVALSRRLALGLLESGAPLRCAWTGRALVSATLDIDHLFPWSAWPCGDLWNLLPAHREVNQRLKRDRLPSAPILAAAEARILGWWQAAYLQANDRLLPVRFGHEARASLRGLGAGRGECCNPEQVFAAVGLQRLRLHQDQQVPEWTMPRDSREGL</sequence>
<keyword evidence="3" id="KW-0949">S-adenosyl-L-methionine</keyword>
<evidence type="ECO:0000259" key="4">
    <source>
        <dbReference type="Pfam" id="PF08241"/>
    </source>
</evidence>
<dbReference type="Pfam" id="PF08241">
    <property type="entry name" value="Methyltransf_11"/>
    <property type="match status" value="1"/>
</dbReference>
<dbReference type="EMBL" id="PDOA01000030">
    <property type="protein sequence ID" value="PWC26589.1"/>
    <property type="molecule type" value="Genomic_DNA"/>
</dbReference>
<protein>
    <submittedName>
        <fullName evidence="6">Methyltransferase type 11</fullName>
    </submittedName>
</protein>
<evidence type="ECO:0000256" key="1">
    <source>
        <dbReference type="ARBA" id="ARBA00022603"/>
    </source>
</evidence>
<organism evidence="6 7">
    <name type="scientific">Teichococcus aestuarii</name>
    <dbReference type="NCBI Taxonomy" id="568898"/>
    <lineage>
        <taxon>Bacteria</taxon>
        <taxon>Pseudomonadati</taxon>
        <taxon>Pseudomonadota</taxon>
        <taxon>Alphaproteobacteria</taxon>
        <taxon>Acetobacterales</taxon>
        <taxon>Roseomonadaceae</taxon>
        <taxon>Roseomonas</taxon>
    </lineage>
</organism>
<evidence type="ECO:0000313" key="6">
    <source>
        <dbReference type="EMBL" id="PWC26589.1"/>
    </source>
</evidence>
<dbReference type="CDD" id="cd02440">
    <property type="entry name" value="AdoMet_MTases"/>
    <property type="match status" value="1"/>
</dbReference>
<dbReference type="InterPro" id="IPR003615">
    <property type="entry name" value="HNH_nuc"/>
</dbReference>
<reference evidence="7" key="1">
    <citation type="submission" date="2017-10" db="EMBL/GenBank/DDBJ databases">
        <authorList>
            <person name="Toshchakov S.V."/>
            <person name="Goeva M.A."/>
        </authorList>
    </citation>
    <scope>NUCLEOTIDE SEQUENCE [LARGE SCALE GENOMIC DNA]</scope>
    <source>
        <strain evidence="7">JR1/69-1-13</strain>
    </source>
</reference>
<feature type="domain" description="HNH nuclease" evidence="5">
    <location>
        <begin position="451"/>
        <end position="493"/>
    </location>
</feature>
<gene>
    <name evidence="6" type="ORF">CR165_22360</name>
</gene>
<evidence type="ECO:0000256" key="3">
    <source>
        <dbReference type="ARBA" id="ARBA00022691"/>
    </source>
</evidence>
<dbReference type="RefSeq" id="WP_109519142.1">
    <property type="nucleotide sequence ID" value="NZ_PDOA01000030.1"/>
</dbReference>
<dbReference type="GO" id="GO:0008757">
    <property type="term" value="F:S-adenosylmethionine-dependent methyltransferase activity"/>
    <property type="evidence" value="ECO:0007669"/>
    <property type="project" value="InterPro"/>
</dbReference>
<dbReference type="OrthoDB" id="7348755at2"/>
<dbReference type="Gene3D" id="1.10.30.50">
    <property type="match status" value="1"/>
</dbReference>
<keyword evidence="1 6" id="KW-0489">Methyltransferase</keyword>
<dbReference type="AlphaFoldDB" id="A0A2U1UY48"/>
<dbReference type="InterPro" id="IPR013216">
    <property type="entry name" value="Methyltransf_11"/>
</dbReference>
<feature type="domain" description="Methyltransferase type 11" evidence="4">
    <location>
        <begin position="39"/>
        <end position="137"/>
    </location>
</feature>
<keyword evidence="7" id="KW-1185">Reference proteome</keyword>
<dbReference type="Pfam" id="PF13395">
    <property type="entry name" value="HNH_4"/>
    <property type="match status" value="1"/>
</dbReference>
<evidence type="ECO:0000256" key="2">
    <source>
        <dbReference type="ARBA" id="ARBA00022679"/>
    </source>
</evidence>
<dbReference type="Gene3D" id="3.40.50.150">
    <property type="entry name" value="Vaccinia Virus protein VP39"/>
    <property type="match status" value="1"/>
</dbReference>
<keyword evidence="2 6" id="KW-0808">Transferase</keyword>
<dbReference type="Proteomes" id="UP000245048">
    <property type="component" value="Unassembled WGS sequence"/>
</dbReference>
<comment type="caution">
    <text evidence="6">The sequence shown here is derived from an EMBL/GenBank/DDBJ whole genome shotgun (WGS) entry which is preliminary data.</text>
</comment>
<dbReference type="PANTHER" id="PTHR43464:SF19">
    <property type="entry name" value="UBIQUINONE BIOSYNTHESIS O-METHYLTRANSFERASE, MITOCHONDRIAL"/>
    <property type="match status" value="1"/>
</dbReference>
<accession>A0A2U1UY48</accession>
<evidence type="ECO:0000259" key="5">
    <source>
        <dbReference type="Pfam" id="PF13395"/>
    </source>
</evidence>
<proteinExistence type="predicted"/>
<dbReference type="SUPFAM" id="SSF53335">
    <property type="entry name" value="S-adenosyl-L-methionine-dependent methyltransferases"/>
    <property type="match status" value="1"/>
</dbReference>
<dbReference type="GO" id="GO:0032259">
    <property type="term" value="P:methylation"/>
    <property type="evidence" value="ECO:0007669"/>
    <property type="project" value="UniProtKB-KW"/>
</dbReference>
<dbReference type="InterPro" id="IPR029063">
    <property type="entry name" value="SAM-dependent_MTases_sf"/>
</dbReference>
<dbReference type="PANTHER" id="PTHR43464">
    <property type="entry name" value="METHYLTRANSFERASE"/>
    <property type="match status" value="1"/>
</dbReference>